<dbReference type="GeneID" id="69021015"/>
<evidence type="ECO:0000256" key="1">
    <source>
        <dbReference type="SAM" id="MobiDB-lite"/>
    </source>
</evidence>
<feature type="region of interest" description="Disordered" evidence="1">
    <location>
        <begin position="1"/>
        <end position="46"/>
    </location>
</feature>
<proteinExistence type="predicted"/>
<protein>
    <submittedName>
        <fullName evidence="2">Uncharacterized protein</fullName>
    </submittedName>
</protein>
<keyword evidence="3" id="KW-1185">Reference proteome</keyword>
<evidence type="ECO:0000313" key="2">
    <source>
        <dbReference type="EMBL" id="KAF3802665.1"/>
    </source>
</evidence>
<sequence>MDHGTNNQSKNKDKDDPVTSTAAVDDAPPSPSSQASDSTMRSLMAMDQATEKLVHLSRMVAKSSMNSEFLQDTEPAFASALEVFSSAARTVVILAGDRKLN</sequence>
<organism evidence="2 3">
    <name type="scientific">Colletotrichum gloeosporioides</name>
    <name type="common">Anthracnose fungus</name>
    <name type="synonym">Glomerella cingulata</name>
    <dbReference type="NCBI Taxonomy" id="474922"/>
    <lineage>
        <taxon>Eukaryota</taxon>
        <taxon>Fungi</taxon>
        <taxon>Dikarya</taxon>
        <taxon>Ascomycota</taxon>
        <taxon>Pezizomycotina</taxon>
        <taxon>Sordariomycetes</taxon>
        <taxon>Hypocreomycetidae</taxon>
        <taxon>Glomerellales</taxon>
        <taxon>Glomerellaceae</taxon>
        <taxon>Colletotrichum</taxon>
        <taxon>Colletotrichum gloeosporioides species complex</taxon>
    </lineage>
</organism>
<dbReference type="Proteomes" id="UP000613401">
    <property type="component" value="Unassembled WGS sequence"/>
</dbReference>
<dbReference type="AlphaFoldDB" id="A0A8H4CER7"/>
<accession>A0A8H4CER7</accession>
<gene>
    <name evidence="2" type="ORF">GCG54_00013899</name>
</gene>
<feature type="compositionally biased region" description="Low complexity" evidence="1">
    <location>
        <begin position="20"/>
        <end position="38"/>
    </location>
</feature>
<reference evidence="2" key="1">
    <citation type="journal article" date="2020" name="Phytopathology">
        <title>Genome sequence and comparative analysis of Colletotrichum gloeosporioides isolated from Liriodendron leaves.</title>
        <authorList>
            <person name="Fu F.F."/>
            <person name="Hao Z."/>
            <person name="Wang P."/>
            <person name="Lu Y."/>
            <person name="Xue L.J."/>
            <person name="Wei G."/>
            <person name="Tian Y."/>
            <person name="Baishi H."/>
            <person name="Xu H."/>
            <person name="Shi J."/>
            <person name="Cheng T."/>
            <person name="Wang G."/>
            <person name="Yi Y."/>
            <person name="Chen J."/>
        </authorList>
    </citation>
    <scope>NUCLEOTIDE SEQUENCE</scope>
    <source>
        <strain evidence="2">Lc1</strain>
    </source>
</reference>
<comment type="caution">
    <text evidence="2">The sequence shown here is derived from an EMBL/GenBank/DDBJ whole genome shotgun (WGS) entry which is preliminary data.</text>
</comment>
<dbReference type="EMBL" id="WVTB01000060">
    <property type="protein sequence ID" value="KAF3802665.1"/>
    <property type="molecule type" value="Genomic_DNA"/>
</dbReference>
<reference evidence="2" key="2">
    <citation type="submission" date="2020-03" db="EMBL/GenBank/DDBJ databases">
        <authorList>
            <person name="Fu F.-F."/>
            <person name="Chen J."/>
        </authorList>
    </citation>
    <scope>NUCLEOTIDE SEQUENCE</scope>
    <source>
        <strain evidence="2">Lc1</strain>
    </source>
</reference>
<evidence type="ECO:0000313" key="3">
    <source>
        <dbReference type="Proteomes" id="UP000613401"/>
    </source>
</evidence>
<name>A0A8H4CER7_COLGL</name>
<dbReference type="RefSeq" id="XP_045261824.1">
    <property type="nucleotide sequence ID" value="XM_045413745.1"/>
</dbReference>